<reference evidence="1 2" key="1">
    <citation type="journal article" date="2022" name="bioRxiv">
        <title>An ancient truncated duplication of the anti-Mullerian hormone receptor type 2 gene is a potential conserved master sex determinant in the Pangasiidae catfish family.</title>
        <authorList>
            <person name="Wen M."/>
            <person name="Pan Q."/>
            <person name="Jouanno E."/>
            <person name="Montfort J."/>
            <person name="Zahm M."/>
            <person name="Cabau C."/>
            <person name="Klopp C."/>
            <person name="Iampietro C."/>
            <person name="Roques C."/>
            <person name="Bouchez O."/>
            <person name="Castinel A."/>
            <person name="Donnadieu C."/>
            <person name="Parrinello H."/>
            <person name="Poncet C."/>
            <person name="Belmonte E."/>
            <person name="Gautier V."/>
            <person name="Avarre J.-C."/>
            <person name="Dugue R."/>
            <person name="Gustiano R."/>
            <person name="Ha T.T.T."/>
            <person name="Campet M."/>
            <person name="Sriphairoj K."/>
            <person name="Ribolli J."/>
            <person name="de Almeida F.L."/>
            <person name="Desvignes T."/>
            <person name="Postlethwait J.H."/>
            <person name="Bucao C.F."/>
            <person name="Robinson-Rechavi M."/>
            <person name="Bobe J."/>
            <person name="Herpin A."/>
            <person name="Guiguen Y."/>
        </authorList>
    </citation>
    <scope>NUCLEOTIDE SEQUENCE [LARGE SCALE GENOMIC DNA]</scope>
    <source>
        <strain evidence="1">YG-Dec2019</strain>
    </source>
</reference>
<feature type="non-terminal residue" evidence="1">
    <location>
        <position position="171"/>
    </location>
</feature>
<sequence>MANSTETQTDVHSQQAESNLVEELLCRLGFGNKYEDKLTSGYFLEISKITVQEPSRENELVHAFMQRLLTGDYTARHISVTNNPPTKKSISRKGSFADFKNFKKCTVNTKRTQTQINPMDVQMAVFLCADDFLRQIMVTKLAQCQYAIPLLVPNPFSGKIEFPLWTMHKIN</sequence>
<protein>
    <submittedName>
        <fullName evidence="1">Uncharacterized protein</fullName>
    </submittedName>
</protein>
<organism evidence="1 2">
    <name type="scientific">Pangasianodon gigas</name>
    <name type="common">Mekong giant catfish</name>
    <name type="synonym">Pangasius gigas</name>
    <dbReference type="NCBI Taxonomy" id="30993"/>
    <lineage>
        <taxon>Eukaryota</taxon>
        <taxon>Metazoa</taxon>
        <taxon>Chordata</taxon>
        <taxon>Craniata</taxon>
        <taxon>Vertebrata</taxon>
        <taxon>Euteleostomi</taxon>
        <taxon>Actinopterygii</taxon>
        <taxon>Neopterygii</taxon>
        <taxon>Teleostei</taxon>
        <taxon>Ostariophysi</taxon>
        <taxon>Siluriformes</taxon>
        <taxon>Pangasiidae</taxon>
        <taxon>Pangasianodon</taxon>
    </lineage>
</organism>
<gene>
    <name evidence="1" type="ORF">PGIGA_G00041400</name>
</gene>
<evidence type="ECO:0000313" key="1">
    <source>
        <dbReference type="EMBL" id="MCI4384674.1"/>
    </source>
</evidence>
<accession>A0ACC5X091</accession>
<dbReference type="Proteomes" id="UP000829447">
    <property type="component" value="Linkage Group LG12"/>
</dbReference>
<keyword evidence="2" id="KW-1185">Reference proteome</keyword>
<name>A0ACC5X091_PANGG</name>
<comment type="caution">
    <text evidence="1">The sequence shown here is derived from an EMBL/GenBank/DDBJ whole genome shotgun (WGS) entry which is preliminary data.</text>
</comment>
<dbReference type="EMBL" id="CM040465">
    <property type="protein sequence ID" value="MCI4384674.1"/>
    <property type="molecule type" value="Genomic_DNA"/>
</dbReference>
<proteinExistence type="predicted"/>
<evidence type="ECO:0000313" key="2">
    <source>
        <dbReference type="Proteomes" id="UP000829447"/>
    </source>
</evidence>